<dbReference type="InterPro" id="IPR045611">
    <property type="entry name" value="DUF6449"/>
</dbReference>
<dbReference type="AlphaFoldDB" id="A0A3A9AGI8"/>
<keyword evidence="1" id="KW-0472">Membrane</keyword>
<name>A0A3A9AGI8_9FIRM</name>
<accession>A0A3A9AGI8</accession>
<feature type="transmembrane region" description="Helical" evidence="1">
    <location>
        <begin position="82"/>
        <end position="102"/>
    </location>
</feature>
<evidence type="ECO:0000259" key="2">
    <source>
        <dbReference type="Pfam" id="PF20047"/>
    </source>
</evidence>
<gene>
    <name evidence="3" type="ORF">D7V94_15150</name>
</gene>
<dbReference type="EMBL" id="RAYQ01000016">
    <property type="protein sequence ID" value="RKI90194.1"/>
    <property type="molecule type" value="Genomic_DNA"/>
</dbReference>
<feature type="transmembrane region" description="Helical" evidence="1">
    <location>
        <begin position="189"/>
        <end position="210"/>
    </location>
</feature>
<evidence type="ECO:0000313" key="3">
    <source>
        <dbReference type="EMBL" id="RKI90194.1"/>
    </source>
</evidence>
<dbReference type="RefSeq" id="WP_120471172.1">
    <property type="nucleotide sequence ID" value="NZ_RAYQ01000016.1"/>
</dbReference>
<evidence type="ECO:0000256" key="1">
    <source>
        <dbReference type="SAM" id="Phobius"/>
    </source>
</evidence>
<reference evidence="3 4" key="1">
    <citation type="submission" date="2018-09" db="EMBL/GenBank/DDBJ databases">
        <title>Murine metabolic-syndrome-specific gut microbial biobank.</title>
        <authorList>
            <person name="Liu C."/>
        </authorList>
    </citation>
    <scope>NUCLEOTIDE SEQUENCE [LARGE SCALE GENOMIC DNA]</scope>
    <source>
        <strain evidence="3 4">0.1xD8-82</strain>
    </source>
</reference>
<protein>
    <recommendedName>
        <fullName evidence="2">DUF6449 domain-containing protein</fullName>
    </recommendedName>
</protein>
<dbReference type="Pfam" id="PF20047">
    <property type="entry name" value="DUF6449"/>
    <property type="match status" value="1"/>
</dbReference>
<feature type="transmembrane region" description="Helical" evidence="1">
    <location>
        <begin position="20"/>
        <end position="42"/>
    </location>
</feature>
<feature type="transmembrane region" description="Helical" evidence="1">
    <location>
        <begin position="122"/>
        <end position="146"/>
    </location>
</feature>
<feature type="transmembrane region" description="Helical" evidence="1">
    <location>
        <begin position="325"/>
        <end position="350"/>
    </location>
</feature>
<keyword evidence="1" id="KW-0812">Transmembrane</keyword>
<keyword evidence="1" id="KW-1133">Transmembrane helix</keyword>
<feature type="transmembrane region" description="Helical" evidence="1">
    <location>
        <begin position="294"/>
        <end position="313"/>
    </location>
</feature>
<dbReference type="Proteomes" id="UP000280696">
    <property type="component" value="Unassembled WGS sequence"/>
</dbReference>
<feature type="transmembrane region" description="Helical" evidence="1">
    <location>
        <begin position="158"/>
        <end position="182"/>
    </location>
</feature>
<proteinExistence type="predicted"/>
<feature type="transmembrane region" description="Helical" evidence="1">
    <location>
        <begin position="362"/>
        <end position="381"/>
    </location>
</feature>
<keyword evidence="4" id="KW-1185">Reference proteome</keyword>
<sequence length="759" mass="85659">MTSKSSFLVSLKENSKRRLWVWVISILMFVLILPVLTAFGLGGVARGAEWIWEATDAATAKQLVHQKLAEMMLSMLGFSGPIVFFSTILAVVSGVQGFSYLYSRKKIDFYMGMPVKKSKRFLVIWINGILLYIVPYMAGLAVSLIIGAGNKALDGEVLYTAASAFLANLCLYLGVYHLAILALMMTGNIVITGFGFLVFCFYEFMVRYTLVGYKQEFFDYYTYYGTKETPGLSPFTMYGNLVNVFDYKNVIDVKYLFFLLLFSLVVGLISYGCYLKRPAEAAGKAMTFGITRPFIKVLITVPTALVAGLMVFDRVNMDFNDSKEGIGWVIFITALVVVLGSALIQVIYEFDIKGALHKKRDILISGALTAFIFIAFQYDIFGYDDYIPSPDKIESIAFIPENYEQGTGSMYFDSDGSYLTAEGYAEKYMYLQNTDTLCELIKLSMDGHNEAVKKNEDMEADKGHWSYSTLIYRLKGGRTVYRALWVNVDDERSGQLLDEIIGSDEFKKGYMIGNSDNLNRMLEKETYTITASYGNTIYMERMSLNELKELLEIYQRDLALANFSNVKNNVPTGVIELAVSEELPWSVYKGASGIARSTRGWELGINIYPFYEESIAYLKNHGYYMDTQLKMEDIASIQVVNDNSEAARKLAKEQELTGDVSAEGVFYSTASKVAGYDSARVYADYTKEEQLKEIAEGIYPQELVQSDWDWGKDLEKDYRAVIYFKADSPITKYYGASATYGFLEGQVPDFVREDTAYKE</sequence>
<feature type="domain" description="DUF6449" evidence="2">
    <location>
        <begin position="472"/>
        <end position="581"/>
    </location>
</feature>
<organism evidence="3 4">
    <name type="scientific">Parablautia intestinalis</name>
    <dbReference type="NCBI Taxonomy" id="2320100"/>
    <lineage>
        <taxon>Bacteria</taxon>
        <taxon>Bacillati</taxon>
        <taxon>Bacillota</taxon>
        <taxon>Clostridia</taxon>
        <taxon>Lachnospirales</taxon>
        <taxon>Lachnospiraceae</taxon>
        <taxon>Parablautia</taxon>
    </lineage>
</organism>
<feature type="transmembrane region" description="Helical" evidence="1">
    <location>
        <begin position="255"/>
        <end position="274"/>
    </location>
</feature>
<dbReference type="OrthoDB" id="1643401at2"/>
<evidence type="ECO:0000313" key="4">
    <source>
        <dbReference type="Proteomes" id="UP000280696"/>
    </source>
</evidence>
<comment type="caution">
    <text evidence="3">The sequence shown here is derived from an EMBL/GenBank/DDBJ whole genome shotgun (WGS) entry which is preliminary data.</text>
</comment>